<dbReference type="Gene3D" id="3.40.50.300">
    <property type="entry name" value="P-loop containing nucleotide triphosphate hydrolases"/>
    <property type="match status" value="1"/>
</dbReference>
<evidence type="ECO:0000256" key="2">
    <source>
        <dbReference type="ARBA" id="ARBA00022737"/>
    </source>
</evidence>
<evidence type="ECO:0000256" key="1">
    <source>
        <dbReference type="ARBA" id="ARBA00022614"/>
    </source>
</evidence>
<dbReference type="InterPro" id="IPR042197">
    <property type="entry name" value="Apaf_helical"/>
</dbReference>
<protein>
    <recommendedName>
        <fullName evidence="4">TIR domain-containing protein</fullName>
    </recommendedName>
</protein>
<name>V4LX86_EUTSA</name>
<dbReference type="Gene3D" id="3.40.50.10140">
    <property type="entry name" value="Toll/interleukin-1 receptor homology (TIR) domain"/>
    <property type="match status" value="1"/>
</dbReference>
<dbReference type="PRINTS" id="PR00364">
    <property type="entry name" value="DISEASERSIST"/>
</dbReference>
<dbReference type="InterPro" id="IPR027417">
    <property type="entry name" value="P-loop_NTPase"/>
</dbReference>
<dbReference type="GO" id="GO:0043531">
    <property type="term" value="F:ADP binding"/>
    <property type="evidence" value="ECO:0007669"/>
    <property type="project" value="InterPro"/>
</dbReference>
<dbReference type="OMA" id="RRRTWRY"/>
<dbReference type="SUPFAM" id="SSF52540">
    <property type="entry name" value="P-loop containing nucleoside triphosphate hydrolases"/>
    <property type="match status" value="1"/>
</dbReference>
<dbReference type="InterPro" id="IPR035897">
    <property type="entry name" value="Toll_tir_struct_dom_sf"/>
</dbReference>
<dbReference type="GO" id="GO:0006952">
    <property type="term" value="P:defense response"/>
    <property type="evidence" value="ECO:0007669"/>
    <property type="project" value="InterPro"/>
</dbReference>
<dbReference type="AlphaFoldDB" id="V4LX86"/>
<keyword evidence="6" id="KW-1185">Reference proteome</keyword>
<dbReference type="Pfam" id="PF01582">
    <property type="entry name" value="TIR"/>
    <property type="match status" value="1"/>
</dbReference>
<keyword evidence="1" id="KW-0433">Leucine-rich repeat</keyword>
<dbReference type="PANTHER" id="PTHR11017:SF225">
    <property type="entry name" value="ADP-RIBOSYL CYCLASE_CYCLIC ADP-RIBOSE HYDROLASE-RELATED"/>
    <property type="match status" value="1"/>
</dbReference>
<dbReference type="SMART" id="SM00255">
    <property type="entry name" value="TIR"/>
    <property type="match status" value="1"/>
</dbReference>
<evidence type="ECO:0000313" key="5">
    <source>
        <dbReference type="EMBL" id="ESQ47147.1"/>
    </source>
</evidence>
<dbReference type="Proteomes" id="UP000030689">
    <property type="component" value="Unassembled WGS sequence"/>
</dbReference>
<dbReference type="Pfam" id="PF07725">
    <property type="entry name" value="LRR_3"/>
    <property type="match status" value="1"/>
</dbReference>
<evidence type="ECO:0000259" key="4">
    <source>
        <dbReference type="PROSITE" id="PS50104"/>
    </source>
</evidence>
<keyword evidence="2" id="KW-0677">Repeat</keyword>
<evidence type="ECO:0000313" key="6">
    <source>
        <dbReference type="Proteomes" id="UP000030689"/>
    </source>
</evidence>
<dbReference type="InterPro" id="IPR011713">
    <property type="entry name" value="Leu-rich_rpt_3"/>
</dbReference>
<dbReference type="STRING" id="72664.V4LX86"/>
<dbReference type="InterPro" id="IPR044974">
    <property type="entry name" value="Disease_R_plants"/>
</dbReference>
<feature type="domain" description="TIR" evidence="4">
    <location>
        <begin position="7"/>
        <end position="153"/>
    </location>
</feature>
<dbReference type="InterPro" id="IPR000157">
    <property type="entry name" value="TIR_dom"/>
</dbReference>
<dbReference type="SUPFAM" id="SSF52058">
    <property type="entry name" value="L domain-like"/>
    <property type="match status" value="1"/>
</dbReference>
<dbReference type="PANTHER" id="PTHR11017">
    <property type="entry name" value="LEUCINE-RICH REPEAT-CONTAINING PROTEIN"/>
    <property type="match status" value="1"/>
</dbReference>
<dbReference type="EMBL" id="KI517416">
    <property type="protein sequence ID" value="ESQ47147.1"/>
    <property type="molecule type" value="Genomic_DNA"/>
</dbReference>
<reference evidence="5 6" key="1">
    <citation type="journal article" date="2013" name="Front. Plant Sci.">
        <title>The Reference Genome of the Halophytic Plant Eutrema salsugineum.</title>
        <authorList>
            <person name="Yang R."/>
            <person name="Jarvis D.E."/>
            <person name="Chen H."/>
            <person name="Beilstein M.A."/>
            <person name="Grimwood J."/>
            <person name="Jenkins J."/>
            <person name="Shu S."/>
            <person name="Prochnik S."/>
            <person name="Xin M."/>
            <person name="Ma C."/>
            <person name="Schmutz J."/>
            <person name="Wing R.A."/>
            <person name="Mitchell-Olds T."/>
            <person name="Schumaker K.S."/>
            <person name="Wang X."/>
        </authorList>
    </citation>
    <scope>NUCLEOTIDE SEQUENCE [LARGE SCALE GENOMIC DNA]</scope>
</reference>
<proteinExistence type="predicted"/>
<dbReference type="SUPFAM" id="SSF52200">
    <property type="entry name" value="Toll/Interleukin receptor TIR domain"/>
    <property type="match status" value="1"/>
</dbReference>
<sequence>MASSRTWRYRVFPSFHGPDIRKTFLTHLRKQFNSNGITMFDDQGIERSKFIASELIRAIIESRISIVILSKNYGSSSWCLNELVEILECKNIVMPIFFQVVHPISCAGKTKEEEQRWSQALTDVANIAGLHLLNWENEADMIEKIAKDISDKLNATPSRDFDGMVGLEVHIRELSSLLNLDCDQVMMVGICGPAGIGKTTIARALERRLSSNFQRSCFMENIRGSLNLGFDEYGLKLHLQERLLSKILNQKSMGVYHLGAIKDWLYDQKTTWFGSESRIIVTTEDKELLEQHGINNIYHVDFPSRDKALTIFCRYAFRQNSPPDGLIELAESVTELCGNLPLGLRIIGSSLRGKNKEEWETGVLRVGYDSSHEKEQTLFLHIAVFFNYKDPHLVMAMLADSNLDGSRIVSGISFDISRIGELSLSERAFKRMRHLQFLSVFKLGYDGKDRVHLPENMEFPPRLRLLQWKGYPRRSLCPTFHLEYLVELDMERSLLEKLWEGTQPLTNLKKMSLLCSWYLKEFPDLSNATKLERLNLSACENLVELPSSFGNLHKLKKR</sequence>
<dbReference type="FunFam" id="3.40.50.10140:FF:000007">
    <property type="entry name" value="Disease resistance protein (TIR-NBS-LRR class)"/>
    <property type="match status" value="1"/>
</dbReference>
<dbReference type="Gene3D" id="3.80.10.10">
    <property type="entry name" value="Ribonuclease Inhibitor"/>
    <property type="match status" value="1"/>
</dbReference>
<dbReference type="Gene3D" id="1.10.8.430">
    <property type="entry name" value="Helical domain of apoptotic protease-activating factors"/>
    <property type="match status" value="1"/>
</dbReference>
<organism evidence="5 6">
    <name type="scientific">Eutrema salsugineum</name>
    <name type="common">Saltwater cress</name>
    <name type="synonym">Sisymbrium salsugineum</name>
    <dbReference type="NCBI Taxonomy" id="72664"/>
    <lineage>
        <taxon>Eukaryota</taxon>
        <taxon>Viridiplantae</taxon>
        <taxon>Streptophyta</taxon>
        <taxon>Embryophyta</taxon>
        <taxon>Tracheophyta</taxon>
        <taxon>Spermatophyta</taxon>
        <taxon>Magnoliopsida</taxon>
        <taxon>eudicotyledons</taxon>
        <taxon>Gunneridae</taxon>
        <taxon>Pentapetalae</taxon>
        <taxon>rosids</taxon>
        <taxon>malvids</taxon>
        <taxon>Brassicales</taxon>
        <taxon>Brassicaceae</taxon>
        <taxon>Eutremeae</taxon>
        <taxon>Eutrema</taxon>
    </lineage>
</organism>
<dbReference type="Gramene" id="ESQ47147">
    <property type="protein sequence ID" value="ESQ47147"/>
    <property type="gene ID" value="EUTSA_v10027706mg"/>
</dbReference>
<evidence type="ECO:0000256" key="3">
    <source>
        <dbReference type="ARBA" id="ARBA00023027"/>
    </source>
</evidence>
<dbReference type="KEGG" id="eus:EUTSA_v10027706mg"/>
<dbReference type="GO" id="GO:0007165">
    <property type="term" value="P:signal transduction"/>
    <property type="evidence" value="ECO:0007669"/>
    <property type="project" value="InterPro"/>
</dbReference>
<keyword evidence="3" id="KW-0520">NAD</keyword>
<gene>
    <name evidence="5" type="ORF">EUTSA_v10027706mg</name>
</gene>
<dbReference type="InterPro" id="IPR032675">
    <property type="entry name" value="LRR_dom_sf"/>
</dbReference>
<accession>V4LX86</accession>
<dbReference type="PROSITE" id="PS50104">
    <property type="entry name" value="TIR"/>
    <property type="match status" value="1"/>
</dbReference>